<evidence type="ECO:0000313" key="3">
    <source>
        <dbReference type="EMBL" id="MBF2734977.1"/>
    </source>
</evidence>
<reference evidence="3" key="1">
    <citation type="submission" date="2020-10" db="EMBL/GenBank/DDBJ databases">
        <title>An improved Amphimedon queenslandica hologenome assembly reveals how three proteobacterial symbionts can extend the metabolic phenotypic of their marine sponge host.</title>
        <authorList>
            <person name="Degnan B."/>
            <person name="Degnan S."/>
            <person name="Xiang X."/>
        </authorList>
    </citation>
    <scope>NUCLEOTIDE SEQUENCE</scope>
    <source>
        <strain evidence="3">AqS2</strain>
    </source>
</reference>
<dbReference type="EMBL" id="JADHEI010000028">
    <property type="protein sequence ID" value="MBF2734977.1"/>
    <property type="molecule type" value="Genomic_DNA"/>
</dbReference>
<evidence type="ECO:0000256" key="2">
    <source>
        <dbReference type="SAM" id="SignalP"/>
    </source>
</evidence>
<keyword evidence="1" id="KW-0812">Transmembrane</keyword>
<sequence length="89" mass="8718">MLRAAARALALLAFGAAVSAAGLFAGLQVAPVLGTAMLAPAIGLAILFGQPLGGLAPAAKLAAFILNAVCWALLGHAALRLAARLTKSS</sequence>
<keyword evidence="2" id="KW-0732">Signal</keyword>
<keyword evidence="1" id="KW-0472">Membrane</keyword>
<feature type="chain" id="PRO_5037198211" evidence="2">
    <location>
        <begin position="21"/>
        <end position="89"/>
    </location>
</feature>
<evidence type="ECO:0000313" key="4">
    <source>
        <dbReference type="Proteomes" id="UP000604381"/>
    </source>
</evidence>
<feature type="transmembrane region" description="Helical" evidence="1">
    <location>
        <begin position="30"/>
        <end position="49"/>
    </location>
</feature>
<accession>A0A930XWD7</accession>
<name>A0A930XWD7_9GAMM</name>
<gene>
    <name evidence="3" type="ORF">ISN26_02645</name>
</gene>
<evidence type="ECO:0000256" key="1">
    <source>
        <dbReference type="SAM" id="Phobius"/>
    </source>
</evidence>
<feature type="signal peptide" evidence="2">
    <location>
        <begin position="1"/>
        <end position="20"/>
    </location>
</feature>
<keyword evidence="1" id="KW-1133">Transmembrane helix</keyword>
<comment type="caution">
    <text evidence="3">The sequence shown here is derived from an EMBL/GenBank/DDBJ whole genome shotgun (WGS) entry which is preliminary data.</text>
</comment>
<protein>
    <submittedName>
        <fullName evidence="3">Uncharacterized protein</fullName>
    </submittedName>
</protein>
<feature type="transmembrane region" description="Helical" evidence="1">
    <location>
        <begin position="61"/>
        <end position="83"/>
    </location>
</feature>
<dbReference type="AlphaFoldDB" id="A0A930XWD7"/>
<keyword evidence="4" id="KW-1185">Reference proteome</keyword>
<organism evidence="3 4">
    <name type="scientific">Candidatus Amphirhobacter heronislandensis</name>
    <dbReference type="NCBI Taxonomy" id="1732024"/>
    <lineage>
        <taxon>Bacteria</taxon>
        <taxon>Pseudomonadati</taxon>
        <taxon>Pseudomonadota</taxon>
        <taxon>Gammaproteobacteria</taxon>
        <taxon>Candidatus Tethybacterales</taxon>
        <taxon>Candidatus Tethybacteraceae</taxon>
        <taxon>Candidatus Amphirhobacter</taxon>
    </lineage>
</organism>
<proteinExistence type="predicted"/>
<dbReference type="Proteomes" id="UP000604381">
    <property type="component" value="Unassembled WGS sequence"/>
</dbReference>